<protein>
    <submittedName>
        <fullName evidence="2">Uncharacterized protein</fullName>
    </submittedName>
</protein>
<keyword evidence="1" id="KW-0812">Transmembrane</keyword>
<evidence type="ECO:0000256" key="1">
    <source>
        <dbReference type="SAM" id="Phobius"/>
    </source>
</evidence>
<name>A0A2P2QZB2_RHIMU</name>
<organism evidence="2">
    <name type="scientific">Rhizophora mucronata</name>
    <name type="common">Asiatic mangrove</name>
    <dbReference type="NCBI Taxonomy" id="61149"/>
    <lineage>
        <taxon>Eukaryota</taxon>
        <taxon>Viridiplantae</taxon>
        <taxon>Streptophyta</taxon>
        <taxon>Embryophyta</taxon>
        <taxon>Tracheophyta</taxon>
        <taxon>Spermatophyta</taxon>
        <taxon>Magnoliopsida</taxon>
        <taxon>eudicotyledons</taxon>
        <taxon>Gunneridae</taxon>
        <taxon>Pentapetalae</taxon>
        <taxon>rosids</taxon>
        <taxon>fabids</taxon>
        <taxon>Malpighiales</taxon>
        <taxon>Rhizophoraceae</taxon>
        <taxon>Rhizophora</taxon>
    </lineage>
</organism>
<accession>A0A2P2QZB2</accession>
<reference evidence="2" key="1">
    <citation type="submission" date="2018-02" db="EMBL/GenBank/DDBJ databases">
        <title>Rhizophora mucronata_Transcriptome.</title>
        <authorList>
            <person name="Meera S.P."/>
            <person name="Sreeshan A."/>
            <person name="Augustine A."/>
        </authorList>
    </citation>
    <scope>NUCLEOTIDE SEQUENCE</scope>
    <source>
        <tissue evidence="2">Leaf</tissue>
    </source>
</reference>
<feature type="transmembrane region" description="Helical" evidence="1">
    <location>
        <begin position="30"/>
        <end position="54"/>
    </location>
</feature>
<dbReference type="AlphaFoldDB" id="A0A2P2QZB2"/>
<dbReference type="EMBL" id="GGEC01091831">
    <property type="protein sequence ID" value="MBX72315.1"/>
    <property type="molecule type" value="Transcribed_RNA"/>
</dbReference>
<feature type="transmembrane region" description="Helical" evidence="1">
    <location>
        <begin position="74"/>
        <end position="97"/>
    </location>
</feature>
<proteinExistence type="predicted"/>
<sequence>MGQNMVETSIPCWLKCSHISISQTMACLKLVMHLCNFHLEYFYIDFLFFPFIFFPELCSKHPPWGGAVGQVAKLVIIIFYFKYFLCLSTKIMFVIVIPNFFDSFSTGTIKKMEKIDLLVFLPFCLSVIETLISGND</sequence>
<evidence type="ECO:0000313" key="2">
    <source>
        <dbReference type="EMBL" id="MBX72315.1"/>
    </source>
</evidence>
<keyword evidence="1" id="KW-0472">Membrane</keyword>
<keyword evidence="1" id="KW-1133">Transmembrane helix</keyword>
<feature type="transmembrane region" description="Helical" evidence="1">
    <location>
        <begin position="117"/>
        <end position="134"/>
    </location>
</feature>